<evidence type="ECO:0000256" key="7">
    <source>
        <dbReference type="SAM" id="Phobius"/>
    </source>
</evidence>
<dbReference type="NCBIfam" id="TIGR00951">
    <property type="entry name" value="2A43"/>
    <property type="match status" value="1"/>
</dbReference>
<keyword evidence="4" id="KW-0677">Repeat</keyword>
<keyword evidence="9" id="KW-1185">Reference proteome</keyword>
<protein>
    <recommendedName>
        <fullName evidence="10">Cystinosin</fullName>
    </recommendedName>
</protein>
<feature type="transmembrane region" description="Helical" evidence="7">
    <location>
        <begin position="87"/>
        <end position="107"/>
    </location>
</feature>
<evidence type="ECO:0000313" key="9">
    <source>
        <dbReference type="Proteomes" id="UP001648503"/>
    </source>
</evidence>
<dbReference type="EMBL" id="JAFCIX010000063">
    <property type="protein sequence ID" value="KAH6599583.1"/>
    <property type="molecule type" value="Genomic_DNA"/>
</dbReference>
<feature type="transmembrane region" description="Helical" evidence="7">
    <location>
        <begin position="6"/>
        <end position="25"/>
    </location>
</feature>
<keyword evidence="3 7" id="KW-0812">Transmembrane</keyword>
<dbReference type="SMART" id="SM00679">
    <property type="entry name" value="CTNS"/>
    <property type="match status" value="2"/>
</dbReference>
<organism evidence="8 9">
    <name type="scientific">Batrachochytrium salamandrivorans</name>
    <dbReference type="NCBI Taxonomy" id="1357716"/>
    <lineage>
        <taxon>Eukaryota</taxon>
        <taxon>Fungi</taxon>
        <taxon>Fungi incertae sedis</taxon>
        <taxon>Chytridiomycota</taxon>
        <taxon>Chytridiomycota incertae sedis</taxon>
        <taxon>Chytridiomycetes</taxon>
        <taxon>Rhizophydiales</taxon>
        <taxon>Rhizophydiales incertae sedis</taxon>
        <taxon>Batrachochytrium</taxon>
    </lineage>
</organism>
<comment type="subcellular location">
    <subcellularLocation>
        <location evidence="1">Endomembrane system</location>
        <topology evidence="1">Multi-pass membrane protein</topology>
    </subcellularLocation>
</comment>
<dbReference type="InterPro" id="IPR006603">
    <property type="entry name" value="PQ-loop_rpt"/>
</dbReference>
<evidence type="ECO:0008006" key="10">
    <source>
        <dbReference type="Google" id="ProtNLM"/>
    </source>
</evidence>
<evidence type="ECO:0000256" key="1">
    <source>
        <dbReference type="ARBA" id="ARBA00004127"/>
    </source>
</evidence>
<feature type="transmembrane region" description="Helical" evidence="7">
    <location>
        <begin position="206"/>
        <end position="225"/>
    </location>
</feature>
<dbReference type="Gene3D" id="1.20.1280.290">
    <property type="match status" value="2"/>
</dbReference>
<accession>A0ABQ8FJX7</accession>
<gene>
    <name evidence="8" type="ORF">BASA50_002925</name>
</gene>
<evidence type="ECO:0000256" key="6">
    <source>
        <dbReference type="ARBA" id="ARBA00023136"/>
    </source>
</evidence>
<dbReference type="PANTHER" id="PTHR13131">
    <property type="entry name" value="CYSTINOSIN"/>
    <property type="match status" value="1"/>
</dbReference>
<evidence type="ECO:0000256" key="5">
    <source>
        <dbReference type="ARBA" id="ARBA00022989"/>
    </source>
</evidence>
<comment type="caution">
    <text evidence="8">The sequence shown here is derived from an EMBL/GenBank/DDBJ whole genome shotgun (WGS) entry which is preliminary data.</text>
</comment>
<dbReference type="InterPro" id="IPR005282">
    <property type="entry name" value="LC_transporter"/>
</dbReference>
<name>A0ABQ8FJX7_9FUNG</name>
<dbReference type="PANTHER" id="PTHR13131:SF5">
    <property type="entry name" value="CYSTINOSIN"/>
    <property type="match status" value="1"/>
</dbReference>
<dbReference type="Pfam" id="PF04193">
    <property type="entry name" value="PQ-loop"/>
    <property type="match status" value="2"/>
</dbReference>
<keyword evidence="2" id="KW-0813">Transport</keyword>
<keyword evidence="5 7" id="KW-1133">Transmembrane helix</keyword>
<reference evidence="8 9" key="1">
    <citation type="submission" date="2021-02" db="EMBL/GenBank/DDBJ databases">
        <title>Variation within the Batrachochytrium salamandrivorans European outbreak.</title>
        <authorList>
            <person name="Kelly M."/>
            <person name="Pasmans F."/>
            <person name="Shea T.P."/>
            <person name="Munoz J.F."/>
            <person name="Carranza S."/>
            <person name="Cuomo C.A."/>
            <person name="Martel A."/>
        </authorList>
    </citation>
    <scope>NUCLEOTIDE SEQUENCE [LARGE SCALE GENOMIC DNA]</scope>
    <source>
        <strain evidence="8 9">AMFP18/2</strain>
    </source>
</reference>
<sequence>MSTFWSVISVIVGWTYFAAWSFSFYPQVLLNYSNKSVQGLSFEFVYLNVTGFLCYAIYTLAFYAIPLARTEYRDKWGSDIVIQLNDVVFALHALALSSITLLQTIAWRHRSSPPQQLAAWAKLFLLAVVLGASIIMGAIVVSFSNSDIVHSFVSASASGHTTNRPQWQFITLLEYLASVKMAITLIKYTPQAVLNFQRKSTAGWSINNVLLDLTGGVLSLVQLAIDTGCPSDWIGITGNPTKFGLGTISILFDLFFMYQYYVLYPNRHHVSEDTVDTDQQQLLIDENIEIAPDPIESATGDNVLDTHPLST</sequence>
<evidence type="ECO:0000313" key="8">
    <source>
        <dbReference type="EMBL" id="KAH6599583.1"/>
    </source>
</evidence>
<evidence type="ECO:0000256" key="4">
    <source>
        <dbReference type="ARBA" id="ARBA00022737"/>
    </source>
</evidence>
<feature type="transmembrane region" description="Helical" evidence="7">
    <location>
        <begin position="45"/>
        <end position="67"/>
    </location>
</feature>
<evidence type="ECO:0000256" key="2">
    <source>
        <dbReference type="ARBA" id="ARBA00022448"/>
    </source>
</evidence>
<evidence type="ECO:0000256" key="3">
    <source>
        <dbReference type="ARBA" id="ARBA00022692"/>
    </source>
</evidence>
<feature type="transmembrane region" description="Helical" evidence="7">
    <location>
        <begin position="119"/>
        <end position="143"/>
    </location>
</feature>
<feature type="transmembrane region" description="Helical" evidence="7">
    <location>
        <begin position="245"/>
        <end position="263"/>
    </location>
</feature>
<proteinExistence type="predicted"/>
<keyword evidence="6 7" id="KW-0472">Membrane</keyword>
<dbReference type="Proteomes" id="UP001648503">
    <property type="component" value="Unassembled WGS sequence"/>
</dbReference>